<dbReference type="Proteomes" id="UP000028719">
    <property type="component" value="Unassembled WGS sequence"/>
</dbReference>
<proteinExistence type="predicted"/>
<gene>
    <name evidence="1" type="ORF">IW16_16895</name>
</gene>
<protein>
    <submittedName>
        <fullName evidence="1">Uncharacterized protein</fullName>
    </submittedName>
</protein>
<evidence type="ECO:0000313" key="2">
    <source>
        <dbReference type="Proteomes" id="UP000028719"/>
    </source>
</evidence>
<name>A0ABR4UJZ8_9FLAO</name>
<sequence length="73" mass="8195">MELLLTEENGLLKNVIPTSGKSSRQNGTPDFRDAVLSFLNVFTNSLLKITNNVEFTFSVFCLPQNKVGYLLQE</sequence>
<keyword evidence="2" id="KW-1185">Reference proteome</keyword>
<dbReference type="EMBL" id="JPRI01000006">
    <property type="protein sequence ID" value="KFF25102.1"/>
    <property type="molecule type" value="Genomic_DNA"/>
</dbReference>
<evidence type="ECO:0000313" key="1">
    <source>
        <dbReference type="EMBL" id="KFF25102.1"/>
    </source>
</evidence>
<reference evidence="1 2" key="1">
    <citation type="submission" date="2014-07" db="EMBL/GenBank/DDBJ databases">
        <title>Genome of Chryseobacterium vrystaatense LMG 22846.</title>
        <authorList>
            <person name="Pipes S.E."/>
            <person name="Stropko S.J."/>
            <person name="Newman J.D."/>
        </authorList>
    </citation>
    <scope>NUCLEOTIDE SEQUENCE [LARGE SCALE GENOMIC DNA]</scope>
    <source>
        <strain evidence="1 2">LMG 22846</strain>
    </source>
</reference>
<comment type="caution">
    <text evidence="1">The sequence shown here is derived from an EMBL/GenBank/DDBJ whole genome shotgun (WGS) entry which is preliminary data.</text>
</comment>
<accession>A0ABR4UJZ8</accession>
<organism evidence="1 2">
    <name type="scientific">Chryseobacterium vrystaatense</name>
    <dbReference type="NCBI Taxonomy" id="307480"/>
    <lineage>
        <taxon>Bacteria</taxon>
        <taxon>Pseudomonadati</taxon>
        <taxon>Bacteroidota</taxon>
        <taxon>Flavobacteriia</taxon>
        <taxon>Flavobacteriales</taxon>
        <taxon>Weeksellaceae</taxon>
        <taxon>Chryseobacterium group</taxon>
        <taxon>Chryseobacterium</taxon>
    </lineage>
</organism>